<evidence type="ECO:0000313" key="2">
    <source>
        <dbReference type="EMBL" id="KRN21180.1"/>
    </source>
</evidence>
<reference evidence="2 3" key="1">
    <citation type="journal article" date="2015" name="Genome Announc.">
        <title>Expanding the biotechnology potential of lactobacilli through comparative genomics of 213 strains and associated genera.</title>
        <authorList>
            <person name="Sun Z."/>
            <person name="Harris H.M."/>
            <person name="McCann A."/>
            <person name="Guo C."/>
            <person name="Argimon S."/>
            <person name="Zhang W."/>
            <person name="Yang X."/>
            <person name="Jeffery I.B."/>
            <person name="Cooney J.C."/>
            <person name="Kagawa T.F."/>
            <person name="Liu W."/>
            <person name="Song Y."/>
            <person name="Salvetti E."/>
            <person name="Wrobel A."/>
            <person name="Rasinkangas P."/>
            <person name="Parkhill J."/>
            <person name="Rea M.C."/>
            <person name="O'Sullivan O."/>
            <person name="Ritari J."/>
            <person name="Douillard F.P."/>
            <person name="Paul Ross R."/>
            <person name="Yang R."/>
            <person name="Briner A.E."/>
            <person name="Felis G.E."/>
            <person name="de Vos W.M."/>
            <person name="Barrangou R."/>
            <person name="Klaenhammer T.R."/>
            <person name="Caufield P.W."/>
            <person name="Cui Y."/>
            <person name="Zhang H."/>
            <person name="O'Toole P.W."/>
        </authorList>
    </citation>
    <scope>NUCLEOTIDE SEQUENCE [LARGE SCALE GENOMIC DNA]</scope>
    <source>
        <strain evidence="2 3">DSM 23365</strain>
    </source>
</reference>
<dbReference type="PATRIC" id="fig|1423804.4.peg.1404"/>
<dbReference type="Gene3D" id="3.40.50.720">
    <property type="entry name" value="NAD(P)-binding Rossmann-like Domain"/>
    <property type="match status" value="1"/>
</dbReference>
<dbReference type="InterPro" id="IPR016040">
    <property type="entry name" value="NAD(P)-bd_dom"/>
</dbReference>
<name>A0A0R2F7T7_9LACO</name>
<dbReference type="SUPFAM" id="SSF51735">
    <property type="entry name" value="NAD(P)-binding Rossmann-fold domains"/>
    <property type="match status" value="1"/>
</dbReference>
<dbReference type="EMBL" id="AYZM01000125">
    <property type="protein sequence ID" value="KRN21180.1"/>
    <property type="molecule type" value="Genomic_DNA"/>
</dbReference>
<dbReference type="OrthoDB" id="9803892at2"/>
<comment type="caution">
    <text evidence="2">The sequence shown here is derived from an EMBL/GenBank/DDBJ whole genome shotgun (WGS) entry which is preliminary data.</text>
</comment>
<dbReference type="RefSeq" id="WP_054733367.1">
    <property type="nucleotide sequence ID" value="NZ_AYZM01000125.1"/>
</dbReference>
<sequence>MSKNILILGASGSIARLVVQNLLPQVGHQLDNLTLLVRHPEKLNDLPLTNDHVHVVKADVTNTAKLTTIMQDQSLIYANLYGSNLAQQAKSVVTAMHKANVKRLIWISANGVYNEIPGKYGQWNQMMLGSTLTAYADATHVVEKSKTDYTLIRPAWFQDENTVDYELTVKGQAFKGTEVSRKSVAQLVTQIIDEPSQMIRESVGISKPGTDGDKPAWY</sequence>
<organism evidence="2 3">
    <name type="scientific">Secundilactobacillus similis DSM 23365 = JCM 2765</name>
    <dbReference type="NCBI Taxonomy" id="1423804"/>
    <lineage>
        <taxon>Bacteria</taxon>
        <taxon>Bacillati</taxon>
        <taxon>Bacillota</taxon>
        <taxon>Bacilli</taxon>
        <taxon>Lactobacillales</taxon>
        <taxon>Lactobacillaceae</taxon>
        <taxon>Secundilactobacillus</taxon>
    </lineage>
</organism>
<accession>A0A0R2F7T7</accession>
<keyword evidence="3" id="KW-1185">Reference proteome</keyword>
<dbReference type="Proteomes" id="UP000051442">
    <property type="component" value="Unassembled WGS sequence"/>
</dbReference>
<evidence type="ECO:0000259" key="1">
    <source>
        <dbReference type="Pfam" id="PF13460"/>
    </source>
</evidence>
<gene>
    <name evidence="2" type="ORF">FD14_GL001304</name>
</gene>
<dbReference type="PANTHER" id="PTHR15020:SF50">
    <property type="entry name" value="UPF0659 PROTEIN YMR090W"/>
    <property type="match status" value="1"/>
</dbReference>
<evidence type="ECO:0000313" key="3">
    <source>
        <dbReference type="Proteomes" id="UP000051442"/>
    </source>
</evidence>
<dbReference type="STRING" id="1423804.FD14_GL001304"/>
<dbReference type="InterPro" id="IPR036291">
    <property type="entry name" value="NAD(P)-bd_dom_sf"/>
</dbReference>
<feature type="domain" description="NAD(P)-binding" evidence="1">
    <location>
        <begin position="9"/>
        <end position="195"/>
    </location>
</feature>
<dbReference type="PANTHER" id="PTHR15020">
    <property type="entry name" value="FLAVIN REDUCTASE-RELATED"/>
    <property type="match status" value="1"/>
</dbReference>
<proteinExistence type="predicted"/>
<dbReference type="Pfam" id="PF13460">
    <property type="entry name" value="NAD_binding_10"/>
    <property type="match status" value="1"/>
</dbReference>
<dbReference type="AlphaFoldDB" id="A0A0R2F7T7"/>
<protein>
    <submittedName>
        <fullName evidence="2">Oxidoreductase</fullName>
    </submittedName>
</protein>